<gene>
    <name evidence="2" type="ORF">M0G41_14035</name>
</gene>
<organism evidence="2 3">
    <name type="scientific">Pseudomarimonas salicorniae</name>
    <dbReference type="NCBI Taxonomy" id="2933270"/>
    <lineage>
        <taxon>Bacteria</taxon>
        <taxon>Pseudomonadati</taxon>
        <taxon>Pseudomonadota</taxon>
        <taxon>Gammaproteobacteria</taxon>
        <taxon>Lysobacterales</taxon>
        <taxon>Lysobacteraceae</taxon>
        <taxon>Pseudomarimonas</taxon>
    </lineage>
</organism>
<dbReference type="RefSeq" id="WP_248210422.1">
    <property type="nucleotide sequence ID" value="NZ_JALNMH010000011.1"/>
</dbReference>
<evidence type="ECO:0000259" key="1">
    <source>
        <dbReference type="SMART" id="SM00460"/>
    </source>
</evidence>
<dbReference type="Gene3D" id="3.10.620.30">
    <property type="match status" value="1"/>
</dbReference>
<name>A0ABT0GJR5_9GAMM</name>
<dbReference type="Proteomes" id="UP001431449">
    <property type="component" value="Unassembled WGS sequence"/>
</dbReference>
<dbReference type="InterPro" id="IPR038765">
    <property type="entry name" value="Papain-like_cys_pep_sf"/>
</dbReference>
<dbReference type="SMART" id="SM00460">
    <property type="entry name" value="TGc"/>
    <property type="match status" value="1"/>
</dbReference>
<dbReference type="PANTHER" id="PTHR33490:SF7">
    <property type="entry name" value="BLR2979 PROTEIN"/>
    <property type="match status" value="1"/>
</dbReference>
<protein>
    <submittedName>
        <fullName evidence="2">Transglutaminase family protein</fullName>
    </submittedName>
</protein>
<keyword evidence="3" id="KW-1185">Reference proteome</keyword>
<dbReference type="PANTHER" id="PTHR33490">
    <property type="entry name" value="BLR5614 PROTEIN-RELATED"/>
    <property type="match status" value="1"/>
</dbReference>
<evidence type="ECO:0000313" key="2">
    <source>
        <dbReference type="EMBL" id="MCK7594789.1"/>
    </source>
</evidence>
<sequence>MSALPSIRAQRYRVLHDTHYDYAAPVSLSEQLLHLAPRPLPRQRVIDWSLDCDPEPGRQEQALDAFGNPVVRLQFDRPHAALSVRMAMQVSITPRAPVNVEDSPPWEEACSLYRYHAGFVPDAAVLEASRFRFQSPYVPVKQAFGQFAADCFPRGRPLLAAAEALMANIHEQFEFDSRATQVATPLAQVLEERRGVCQDFAHLMIACLRALGLPARYVSGYLLTHPPPGKPRLVGADASHAWVSLRCPKQGWIDFDPTNHVIPDTEHIVLGWGRDFGDVSPQRGVILGGGAHLPRVAVTVEPVAEAAPV</sequence>
<dbReference type="InterPro" id="IPR002931">
    <property type="entry name" value="Transglutaminase-like"/>
</dbReference>
<dbReference type="SUPFAM" id="SSF54001">
    <property type="entry name" value="Cysteine proteinases"/>
    <property type="match status" value="1"/>
</dbReference>
<feature type="domain" description="Transglutaminase-like" evidence="1">
    <location>
        <begin position="189"/>
        <end position="259"/>
    </location>
</feature>
<reference evidence="2" key="1">
    <citation type="submission" date="2022-04" db="EMBL/GenBank/DDBJ databases">
        <title>Lysobacter sp. CAU 1642 isolated from sea sand.</title>
        <authorList>
            <person name="Kim W."/>
        </authorList>
    </citation>
    <scope>NUCLEOTIDE SEQUENCE</scope>
    <source>
        <strain evidence="2">CAU 1642</strain>
    </source>
</reference>
<dbReference type="InterPro" id="IPR013589">
    <property type="entry name" value="Bac_transglu_N"/>
</dbReference>
<accession>A0ABT0GJR5</accession>
<dbReference type="Pfam" id="PF01841">
    <property type="entry name" value="Transglut_core"/>
    <property type="match status" value="1"/>
</dbReference>
<evidence type="ECO:0000313" key="3">
    <source>
        <dbReference type="Proteomes" id="UP001431449"/>
    </source>
</evidence>
<proteinExistence type="predicted"/>
<dbReference type="Pfam" id="PF08379">
    <property type="entry name" value="Bact_transglu_N"/>
    <property type="match status" value="1"/>
</dbReference>
<dbReference type="EMBL" id="JALNMH010000011">
    <property type="protein sequence ID" value="MCK7594789.1"/>
    <property type="molecule type" value="Genomic_DNA"/>
</dbReference>
<comment type="caution">
    <text evidence="2">The sequence shown here is derived from an EMBL/GenBank/DDBJ whole genome shotgun (WGS) entry which is preliminary data.</text>
</comment>